<gene>
    <name evidence="2" type="ORF">OIDMADRAFT_101997</name>
</gene>
<accession>A0A0C3HT44</accession>
<reference evidence="3" key="2">
    <citation type="submission" date="2015-01" db="EMBL/GenBank/DDBJ databases">
        <title>Evolutionary Origins and Diversification of the Mycorrhizal Mutualists.</title>
        <authorList>
            <consortium name="DOE Joint Genome Institute"/>
            <consortium name="Mycorrhizal Genomics Consortium"/>
            <person name="Kohler A."/>
            <person name="Kuo A."/>
            <person name="Nagy L.G."/>
            <person name="Floudas D."/>
            <person name="Copeland A."/>
            <person name="Barry K.W."/>
            <person name="Cichocki N."/>
            <person name="Veneault-Fourrey C."/>
            <person name="LaButti K."/>
            <person name="Lindquist E.A."/>
            <person name="Lipzen A."/>
            <person name="Lundell T."/>
            <person name="Morin E."/>
            <person name="Murat C."/>
            <person name="Riley R."/>
            <person name="Ohm R."/>
            <person name="Sun H."/>
            <person name="Tunlid A."/>
            <person name="Henrissat B."/>
            <person name="Grigoriev I.V."/>
            <person name="Hibbett D.S."/>
            <person name="Martin F."/>
        </authorList>
    </citation>
    <scope>NUCLEOTIDE SEQUENCE [LARGE SCALE GENOMIC DNA]</scope>
    <source>
        <strain evidence="3">Zn</strain>
    </source>
</reference>
<dbReference type="OrthoDB" id="3759773at2759"/>
<dbReference type="EMBL" id="KN832872">
    <property type="protein sequence ID" value="KIN05432.1"/>
    <property type="molecule type" value="Genomic_DNA"/>
</dbReference>
<reference evidence="2 3" key="1">
    <citation type="submission" date="2014-04" db="EMBL/GenBank/DDBJ databases">
        <authorList>
            <consortium name="DOE Joint Genome Institute"/>
            <person name="Kuo A."/>
            <person name="Martino E."/>
            <person name="Perotto S."/>
            <person name="Kohler A."/>
            <person name="Nagy L.G."/>
            <person name="Floudas D."/>
            <person name="Copeland A."/>
            <person name="Barry K.W."/>
            <person name="Cichocki N."/>
            <person name="Veneault-Fourrey C."/>
            <person name="LaButti K."/>
            <person name="Lindquist E.A."/>
            <person name="Lipzen A."/>
            <person name="Lundell T."/>
            <person name="Morin E."/>
            <person name="Murat C."/>
            <person name="Sun H."/>
            <person name="Tunlid A."/>
            <person name="Henrissat B."/>
            <person name="Grigoriev I.V."/>
            <person name="Hibbett D.S."/>
            <person name="Martin F."/>
            <person name="Nordberg H.P."/>
            <person name="Cantor M.N."/>
            <person name="Hua S.X."/>
        </authorList>
    </citation>
    <scope>NUCLEOTIDE SEQUENCE [LARGE SCALE GENOMIC DNA]</scope>
    <source>
        <strain evidence="2 3">Zn</strain>
    </source>
</reference>
<dbReference type="HOGENOM" id="CLU_022341_0_0_1"/>
<evidence type="ECO:0000313" key="3">
    <source>
        <dbReference type="Proteomes" id="UP000054321"/>
    </source>
</evidence>
<evidence type="ECO:0008006" key="4">
    <source>
        <dbReference type="Google" id="ProtNLM"/>
    </source>
</evidence>
<feature type="region of interest" description="Disordered" evidence="1">
    <location>
        <begin position="1"/>
        <end position="20"/>
    </location>
</feature>
<name>A0A0C3HT44_OIDMZ</name>
<dbReference type="Proteomes" id="UP000054321">
    <property type="component" value="Unassembled WGS sequence"/>
</dbReference>
<feature type="compositionally biased region" description="Polar residues" evidence="1">
    <location>
        <begin position="1"/>
        <end position="10"/>
    </location>
</feature>
<dbReference type="InParanoid" id="A0A0C3HT44"/>
<sequence>MAEYVNSTRPADSPWPGPDDWPGDSFQKIIHELKQIKCKVESLHGSMREVANASSRSRIRPLKILDLPDELLRKIFANFRNQSASNEDYFFIPDFGNWGTVKDIKNIRLTCRRFCNTSSHLLLRHIDVAMSPSSLAHLEEVACHPLLSKGIQAVRVHLNYFSVDIATNILFFSLLAIEYLEGTLDIHRFEYQQDSDKTIFGIPPEKLGPAIEKAELISEAWSDFLHVLQDSDRNPDIIREEIAKSKEVAGLASAHKIYRQKYLAQESLLKEDTFVRAVVTAMSKMPTAKRLFVGDTFRDFHNGRYDYVKPFVDAVEDLEGLAAAGTVWPQSWDVARSNQLDDQPKEILLQLLLSVFNNGIPINYLCVELSPATELSIPATKEQLQQLTAGTERLRVFDFRCFAPETNRGPTVDHGPEEIASLGSIISACMGGKALRRLDVDLDLTLHESGPQPPASMGSLLALRQCPDLRILQLSHYPLHVSELKTFLIGLNGPLQITLESVLLLSGTWAEALDLIRAKTSWGSVTDPRGAECDDMSEEEIQAIFGERFASHGKEGKATQYVLGYTDENPLRTPESAAAS</sequence>
<dbReference type="STRING" id="913774.A0A0C3HT44"/>
<dbReference type="AlphaFoldDB" id="A0A0C3HT44"/>
<organism evidence="2 3">
    <name type="scientific">Oidiodendron maius (strain Zn)</name>
    <dbReference type="NCBI Taxonomy" id="913774"/>
    <lineage>
        <taxon>Eukaryota</taxon>
        <taxon>Fungi</taxon>
        <taxon>Dikarya</taxon>
        <taxon>Ascomycota</taxon>
        <taxon>Pezizomycotina</taxon>
        <taxon>Leotiomycetes</taxon>
        <taxon>Leotiomycetes incertae sedis</taxon>
        <taxon>Myxotrichaceae</taxon>
        <taxon>Oidiodendron</taxon>
    </lineage>
</organism>
<evidence type="ECO:0000256" key="1">
    <source>
        <dbReference type="SAM" id="MobiDB-lite"/>
    </source>
</evidence>
<keyword evidence="3" id="KW-1185">Reference proteome</keyword>
<protein>
    <recommendedName>
        <fullName evidence="4">F-box domain-containing protein</fullName>
    </recommendedName>
</protein>
<evidence type="ECO:0000313" key="2">
    <source>
        <dbReference type="EMBL" id="KIN05432.1"/>
    </source>
</evidence>
<proteinExistence type="predicted"/>